<keyword evidence="4 15" id="KW-0012">Acyltransferase</keyword>
<dbReference type="PROSITE" id="PS51186">
    <property type="entry name" value="GNAT"/>
    <property type="match status" value="1"/>
</dbReference>
<evidence type="ECO:0000256" key="1">
    <source>
        <dbReference type="ARBA" id="ARBA00004496"/>
    </source>
</evidence>
<comment type="catalytic activity">
    <reaction evidence="12">
        <text>N-terminal L-methionyl-L-leucyl-[protein] + acetyl-CoA = N-terminal N(alpha)-acetyl-L-methionyl-L-leucyl-[protein] + CoA + H(+)</text>
        <dbReference type="Rhea" id="RHEA:50520"/>
        <dbReference type="Rhea" id="RHEA-COMP:12711"/>
        <dbReference type="Rhea" id="RHEA-COMP:12712"/>
        <dbReference type="ChEBI" id="CHEBI:15378"/>
        <dbReference type="ChEBI" id="CHEBI:57287"/>
        <dbReference type="ChEBI" id="CHEBI:57288"/>
        <dbReference type="ChEBI" id="CHEBI:133377"/>
        <dbReference type="ChEBI" id="CHEBI:133378"/>
        <dbReference type="EC" id="2.3.1.258"/>
    </reaction>
</comment>
<evidence type="ECO:0000256" key="7">
    <source>
        <dbReference type="ARBA" id="ARBA00048335"/>
    </source>
</evidence>
<dbReference type="InterPro" id="IPR000182">
    <property type="entry name" value="GNAT_dom"/>
</dbReference>
<evidence type="ECO:0000256" key="12">
    <source>
        <dbReference type="ARBA" id="ARBA00049103"/>
    </source>
</evidence>
<dbReference type="GO" id="GO:0120518">
    <property type="term" value="F:protein N-terminal-methionine acetyltransferase activity"/>
    <property type="evidence" value="ECO:0007669"/>
    <property type="project" value="UniProtKB-EC"/>
</dbReference>
<dbReference type="PANTHER" id="PTHR42919:SF8">
    <property type="entry name" value="N-ALPHA-ACETYLTRANSFERASE 50"/>
    <property type="match status" value="1"/>
</dbReference>
<comment type="catalytic activity">
    <reaction evidence="13">
        <text>N-terminal L-methionyl-L-threonyl-[protein] + acetyl-CoA = N-terminal N(alpha)-acetyl-L-methionyl-L-threonyl-[protein] + CoA + H(+)</text>
        <dbReference type="Rhea" id="RHEA:50576"/>
        <dbReference type="Rhea" id="RHEA-COMP:12732"/>
        <dbReference type="Rhea" id="RHEA-COMP:12733"/>
        <dbReference type="ChEBI" id="CHEBI:15378"/>
        <dbReference type="ChEBI" id="CHEBI:57287"/>
        <dbReference type="ChEBI" id="CHEBI:57288"/>
        <dbReference type="ChEBI" id="CHEBI:133404"/>
        <dbReference type="ChEBI" id="CHEBI:133405"/>
        <dbReference type="EC" id="2.3.1.258"/>
    </reaction>
</comment>
<dbReference type="InterPro" id="IPR016181">
    <property type="entry name" value="Acyl_CoA_acyltransferase"/>
</dbReference>
<reference evidence="15 16" key="1">
    <citation type="journal article" date="2015" name="Genome Biol. Evol.">
        <title>Phylogenomic analyses indicate that early fungi evolved digesting cell walls of algal ancestors of land plants.</title>
        <authorList>
            <person name="Chang Y."/>
            <person name="Wang S."/>
            <person name="Sekimoto S."/>
            <person name="Aerts A.L."/>
            <person name="Choi C."/>
            <person name="Clum A."/>
            <person name="LaButti K.M."/>
            <person name="Lindquist E.A."/>
            <person name="Yee Ngan C."/>
            <person name="Ohm R.A."/>
            <person name="Salamov A.A."/>
            <person name="Grigoriev I.V."/>
            <person name="Spatafora J.W."/>
            <person name="Berbee M.L."/>
        </authorList>
    </citation>
    <scope>NUCLEOTIDE SEQUENCE [LARGE SCALE GENOMIC DNA]</scope>
    <source>
        <strain evidence="15 16">NRRL 28638</strain>
    </source>
</reference>
<evidence type="ECO:0000256" key="13">
    <source>
        <dbReference type="ARBA" id="ARBA00049454"/>
    </source>
</evidence>
<evidence type="ECO:0000256" key="2">
    <source>
        <dbReference type="ARBA" id="ARBA00022490"/>
    </source>
</evidence>
<dbReference type="EC" id="2.3.1.258" evidence="5"/>
<evidence type="ECO:0000313" key="16">
    <source>
        <dbReference type="Proteomes" id="UP000070444"/>
    </source>
</evidence>
<evidence type="ECO:0000256" key="6">
    <source>
        <dbReference type="ARBA" id="ARBA00048251"/>
    </source>
</evidence>
<organism evidence="15 16">
    <name type="scientific">Conidiobolus coronatus (strain ATCC 28846 / CBS 209.66 / NRRL 28638)</name>
    <name type="common">Delacroixia coronata</name>
    <dbReference type="NCBI Taxonomy" id="796925"/>
    <lineage>
        <taxon>Eukaryota</taxon>
        <taxon>Fungi</taxon>
        <taxon>Fungi incertae sedis</taxon>
        <taxon>Zoopagomycota</taxon>
        <taxon>Entomophthoromycotina</taxon>
        <taxon>Entomophthoromycetes</taxon>
        <taxon>Entomophthorales</taxon>
        <taxon>Ancylistaceae</taxon>
        <taxon>Conidiobolus</taxon>
    </lineage>
</organism>
<dbReference type="GO" id="GO:0007064">
    <property type="term" value="P:mitotic sister chromatid cohesion"/>
    <property type="evidence" value="ECO:0007669"/>
    <property type="project" value="TreeGrafter"/>
</dbReference>
<dbReference type="FunFam" id="3.40.630.30:FF:000078">
    <property type="entry name" value="N-alpha-acetyltransferase 50"/>
    <property type="match status" value="1"/>
</dbReference>
<feature type="domain" description="N-acetyltransferase" evidence="14">
    <location>
        <begin position="12"/>
        <end position="170"/>
    </location>
</feature>
<dbReference type="Proteomes" id="UP000070444">
    <property type="component" value="Unassembled WGS sequence"/>
</dbReference>
<keyword evidence="16" id="KW-1185">Reference proteome</keyword>
<name>A0A137P526_CONC2</name>
<dbReference type="PANTHER" id="PTHR42919">
    <property type="entry name" value="N-ALPHA-ACETYLTRANSFERASE"/>
    <property type="match status" value="1"/>
</dbReference>
<evidence type="ECO:0000259" key="14">
    <source>
        <dbReference type="PROSITE" id="PS51186"/>
    </source>
</evidence>
<evidence type="ECO:0000256" key="3">
    <source>
        <dbReference type="ARBA" id="ARBA00022679"/>
    </source>
</evidence>
<evidence type="ECO:0000256" key="5">
    <source>
        <dbReference type="ARBA" id="ARBA00039121"/>
    </source>
</evidence>
<comment type="catalytic activity">
    <reaction evidence="10">
        <text>N-terminal L-methionyl-L-valyl-[protein] + acetyl-CoA = N-terminal N(alpha)-acetyl-L-methionyl-L-valyl-[protein] + CoA + H(+)</text>
        <dbReference type="Rhea" id="RHEA:50572"/>
        <dbReference type="Rhea" id="RHEA-COMP:12730"/>
        <dbReference type="Rhea" id="RHEA-COMP:12731"/>
        <dbReference type="ChEBI" id="CHEBI:15378"/>
        <dbReference type="ChEBI" id="CHEBI:57287"/>
        <dbReference type="ChEBI" id="CHEBI:57288"/>
        <dbReference type="ChEBI" id="CHEBI:133402"/>
        <dbReference type="ChEBI" id="CHEBI:133403"/>
        <dbReference type="EC" id="2.3.1.258"/>
    </reaction>
</comment>
<evidence type="ECO:0000256" key="11">
    <source>
        <dbReference type="ARBA" id="ARBA00049002"/>
    </source>
</evidence>
<dbReference type="Gene3D" id="3.40.630.30">
    <property type="match status" value="1"/>
</dbReference>
<dbReference type="STRING" id="796925.A0A137P526"/>
<keyword evidence="3 15" id="KW-0808">Transferase</keyword>
<comment type="subcellular location">
    <subcellularLocation>
        <location evidence="1">Cytoplasm</location>
    </subcellularLocation>
</comment>
<dbReference type="InterPro" id="IPR051556">
    <property type="entry name" value="N-term/lysine_N-AcTrnsfr"/>
</dbReference>
<dbReference type="AlphaFoldDB" id="A0A137P526"/>
<dbReference type="Pfam" id="PF00583">
    <property type="entry name" value="Acetyltransf_1"/>
    <property type="match status" value="1"/>
</dbReference>
<accession>A0A137P526</accession>
<evidence type="ECO:0000256" key="10">
    <source>
        <dbReference type="ARBA" id="ARBA00048799"/>
    </source>
</evidence>
<comment type="catalytic activity">
    <reaction evidence="9">
        <text>N-terminal L-methionyl-L-lysyl-[protein] + acetyl-CoA = N-terminal N(alpha)-acetyl-L-methionyl-L-lysyl-[protein] + CoA + H(+)</text>
        <dbReference type="Rhea" id="RHEA:50580"/>
        <dbReference type="Rhea" id="RHEA-COMP:12734"/>
        <dbReference type="Rhea" id="RHEA-COMP:12735"/>
        <dbReference type="ChEBI" id="CHEBI:15378"/>
        <dbReference type="ChEBI" id="CHEBI:57287"/>
        <dbReference type="ChEBI" id="CHEBI:57288"/>
        <dbReference type="ChEBI" id="CHEBI:133406"/>
        <dbReference type="ChEBI" id="CHEBI:133407"/>
        <dbReference type="EC" id="2.3.1.258"/>
    </reaction>
</comment>
<evidence type="ECO:0000256" key="4">
    <source>
        <dbReference type="ARBA" id="ARBA00023315"/>
    </source>
</evidence>
<keyword evidence="2" id="KW-0963">Cytoplasm</keyword>
<gene>
    <name evidence="15" type="ORF">CONCODRAFT_58620</name>
</gene>
<dbReference type="OrthoDB" id="47374at2759"/>
<dbReference type="EMBL" id="KQ964512">
    <property type="protein sequence ID" value="KXN70108.1"/>
    <property type="molecule type" value="Genomic_DNA"/>
</dbReference>
<proteinExistence type="predicted"/>
<comment type="catalytic activity">
    <reaction evidence="6">
        <text>N-terminal L-methionyl-L-seryl-[protein] + acetyl-CoA = N-terminal N(alpha)-acetyl-L-methionyl-L-seryl-[protein] + CoA + H(+)</text>
        <dbReference type="Rhea" id="RHEA:50568"/>
        <dbReference type="Rhea" id="RHEA-COMP:12728"/>
        <dbReference type="Rhea" id="RHEA-COMP:12729"/>
        <dbReference type="ChEBI" id="CHEBI:15378"/>
        <dbReference type="ChEBI" id="CHEBI:57287"/>
        <dbReference type="ChEBI" id="CHEBI:57288"/>
        <dbReference type="ChEBI" id="CHEBI:133400"/>
        <dbReference type="ChEBI" id="CHEBI:133401"/>
        <dbReference type="EC" id="2.3.1.258"/>
    </reaction>
</comment>
<comment type="catalytic activity">
    <reaction evidence="8">
        <text>N-terminal L-methionyl-L-phenylalanyl-[protein] + acetyl-CoA = N-terminal N(alpha)-acetyl-L-methionyl-L-phenylalanyl-[protein] + CoA + H(+)</text>
        <dbReference type="Rhea" id="RHEA:50528"/>
        <dbReference type="Rhea" id="RHEA-COMP:12715"/>
        <dbReference type="Rhea" id="RHEA-COMP:12716"/>
        <dbReference type="ChEBI" id="CHEBI:15378"/>
        <dbReference type="ChEBI" id="CHEBI:57287"/>
        <dbReference type="ChEBI" id="CHEBI:57288"/>
        <dbReference type="ChEBI" id="CHEBI:133382"/>
        <dbReference type="ChEBI" id="CHEBI:133383"/>
        <dbReference type="EC" id="2.3.1.258"/>
    </reaction>
</comment>
<protein>
    <recommendedName>
        <fullName evidence="5">N-terminal methionine N(alpha)-acetyltransferase NatE</fullName>
        <ecNumber evidence="5">2.3.1.258</ecNumber>
    </recommendedName>
</protein>
<dbReference type="CDD" id="cd04301">
    <property type="entry name" value="NAT_SF"/>
    <property type="match status" value="1"/>
</dbReference>
<dbReference type="GO" id="GO:0031415">
    <property type="term" value="C:NatA complex"/>
    <property type="evidence" value="ECO:0007669"/>
    <property type="project" value="TreeGrafter"/>
</dbReference>
<evidence type="ECO:0000256" key="9">
    <source>
        <dbReference type="ARBA" id="ARBA00048618"/>
    </source>
</evidence>
<sequence>MSAERGKEQLTVKLVKVTAENIKRMKNLNSLLFPVSYGENFYKRLVNLESEAYLSYWGEKCIGAVCFRKEKIVTDLYITKKEFKYQLYIMTLGVLSIYRHRGVGSILLKKVLQIGMGDPSVISICLHVQVNNRTAIEFYKRFGFSISSVSPNYYLKLDPSDAYILYKDLCSHP</sequence>
<evidence type="ECO:0000256" key="8">
    <source>
        <dbReference type="ARBA" id="ARBA00048490"/>
    </source>
</evidence>
<dbReference type="SUPFAM" id="SSF55729">
    <property type="entry name" value="Acyl-CoA N-acyltransferases (Nat)"/>
    <property type="match status" value="1"/>
</dbReference>
<dbReference type="OMA" id="ICCRLET"/>
<comment type="catalytic activity">
    <reaction evidence="7">
        <text>N-terminal L-methionyl-L-tyrosyl-[protein] + acetyl-CoA = N-terminal N(alpha)-acetyl-L-methionyl-L-tyrosyl-[protein] + CoA + H(+)</text>
        <dbReference type="Rhea" id="RHEA:50532"/>
        <dbReference type="Rhea" id="RHEA-COMP:12717"/>
        <dbReference type="Rhea" id="RHEA-COMP:12718"/>
        <dbReference type="ChEBI" id="CHEBI:15378"/>
        <dbReference type="ChEBI" id="CHEBI:57287"/>
        <dbReference type="ChEBI" id="CHEBI:57288"/>
        <dbReference type="ChEBI" id="CHEBI:133384"/>
        <dbReference type="ChEBI" id="CHEBI:133385"/>
        <dbReference type="EC" id="2.3.1.258"/>
    </reaction>
</comment>
<evidence type="ECO:0000313" key="15">
    <source>
        <dbReference type="EMBL" id="KXN70108.1"/>
    </source>
</evidence>
<comment type="catalytic activity">
    <reaction evidence="11">
        <text>N-terminal L-methionyl-L-alanyl-[protein] + acetyl-CoA = N-terminal N(alpha)-acetyl-L-methionyl-L-alanyl-[protein] + CoA + H(+)</text>
        <dbReference type="Rhea" id="RHEA:50564"/>
        <dbReference type="Rhea" id="RHEA-COMP:12726"/>
        <dbReference type="Rhea" id="RHEA-COMP:12727"/>
        <dbReference type="ChEBI" id="CHEBI:15378"/>
        <dbReference type="ChEBI" id="CHEBI:57287"/>
        <dbReference type="ChEBI" id="CHEBI:57288"/>
        <dbReference type="ChEBI" id="CHEBI:133398"/>
        <dbReference type="ChEBI" id="CHEBI:133399"/>
        <dbReference type="EC" id="2.3.1.258"/>
    </reaction>
</comment>